<dbReference type="EMBL" id="JAHCDA010000004">
    <property type="protein sequence ID" value="MBS7813302.1"/>
    <property type="molecule type" value="Genomic_DNA"/>
</dbReference>
<evidence type="ECO:0000313" key="2">
    <source>
        <dbReference type="Proteomes" id="UP000766336"/>
    </source>
</evidence>
<dbReference type="Proteomes" id="UP000766336">
    <property type="component" value="Unassembled WGS sequence"/>
</dbReference>
<name>A0ABS5QIA5_9PROT</name>
<sequence length="93" mass="10605">MTVLPWFSRHDDRRSRAVQGENLPMRLSVPVTDHGSFIAIAAQSEEETWFLIAIDSRLEELSHAHFGSAREIEAAARALLRHETRKPPSTRRS</sequence>
<reference evidence="1 2" key="1">
    <citation type="submission" date="2021-05" db="EMBL/GenBank/DDBJ databases">
        <title>Roseococcus sp. XZZS9, whole genome shotgun sequencing project.</title>
        <authorList>
            <person name="Zhao G."/>
            <person name="Shen L."/>
        </authorList>
    </citation>
    <scope>NUCLEOTIDE SEQUENCE [LARGE SCALE GENOMIC DNA]</scope>
    <source>
        <strain evidence="1 2">XZZS9</strain>
    </source>
</reference>
<protein>
    <submittedName>
        <fullName evidence="1">Uncharacterized protein</fullName>
    </submittedName>
</protein>
<evidence type="ECO:0000313" key="1">
    <source>
        <dbReference type="EMBL" id="MBS7813302.1"/>
    </source>
</evidence>
<proteinExistence type="predicted"/>
<accession>A0ABS5QIA5</accession>
<organism evidence="1 2">
    <name type="scientific">Roseococcus pinisoli</name>
    <dbReference type="NCBI Taxonomy" id="2835040"/>
    <lineage>
        <taxon>Bacteria</taxon>
        <taxon>Pseudomonadati</taxon>
        <taxon>Pseudomonadota</taxon>
        <taxon>Alphaproteobacteria</taxon>
        <taxon>Acetobacterales</taxon>
        <taxon>Roseomonadaceae</taxon>
        <taxon>Roseococcus</taxon>
    </lineage>
</organism>
<keyword evidence="2" id="KW-1185">Reference proteome</keyword>
<dbReference type="RefSeq" id="WP_213671991.1">
    <property type="nucleotide sequence ID" value="NZ_JAHCDA010000004.1"/>
</dbReference>
<gene>
    <name evidence="1" type="ORF">KHU32_20335</name>
</gene>
<comment type="caution">
    <text evidence="1">The sequence shown here is derived from an EMBL/GenBank/DDBJ whole genome shotgun (WGS) entry which is preliminary data.</text>
</comment>